<feature type="active site" description="O-(3'-phospho-DNA)-tyrosine intermediate" evidence="9">
    <location>
        <position position="309"/>
    </location>
</feature>
<dbReference type="Gene3D" id="1.10.150.130">
    <property type="match status" value="1"/>
</dbReference>
<dbReference type="InterPro" id="IPR004107">
    <property type="entry name" value="Integrase_SAM-like_N"/>
</dbReference>
<dbReference type="Proteomes" id="UP001501326">
    <property type="component" value="Unassembled WGS sequence"/>
</dbReference>
<dbReference type="InterPro" id="IPR010998">
    <property type="entry name" value="Integrase_recombinase_N"/>
</dbReference>
<comment type="subcellular location">
    <subcellularLocation>
        <location evidence="1 9">Cytoplasm</location>
    </subcellularLocation>
</comment>
<evidence type="ECO:0000259" key="10">
    <source>
        <dbReference type="PROSITE" id="PS51898"/>
    </source>
</evidence>
<dbReference type="HAMAP" id="MF_01808">
    <property type="entry name" value="Recomb_XerC_XerD"/>
    <property type="match status" value="1"/>
</dbReference>
<feature type="active site" evidence="9">
    <location>
        <position position="203"/>
    </location>
</feature>
<dbReference type="InterPro" id="IPR023009">
    <property type="entry name" value="Tyrosine_recombinase_XerC/XerD"/>
</dbReference>
<evidence type="ECO:0000256" key="8">
    <source>
        <dbReference type="ARBA" id="ARBA00023306"/>
    </source>
</evidence>
<reference evidence="12 13" key="1">
    <citation type="journal article" date="2019" name="Int. J. Syst. Evol. Microbiol.">
        <title>The Global Catalogue of Microorganisms (GCM) 10K type strain sequencing project: providing services to taxonomists for standard genome sequencing and annotation.</title>
        <authorList>
            <consortium name="The Broad Institute Genomics Platform"/>
            <consortium name="The Broad Institute Genome Sequencing Center for Infectious Disease"/>
            <person name="Wu L."/>
            <person name="Ma J."/>
        </authorList>
    </citation>
    <scope>NUCLEOTIDE SEQUENCE [LARGE SCALE GENOMIC DNA]</scope>
    <source>
        <strain evidence="12 13">JCM 16378</strain>
    </source>
</reference>
<keyword evidence="2 9" id="KW-0963">Cytoplasm</keyword>
<evidence type="ECO:0000313" key="12">
    <source>
        <dbReference type="EMBL" id="GAA2732796.1"/>
    </source>
</evidence>
<keyword evidence="8 9" id="KW-0131">Cell cycle</keyword>
<dbReference type="PROSITE" id="PS51898">
    <property type="entry name" value="TYR_RECOMBINASE"/>
    <property type="match status" value="1"/>
</dbReference>
<keyword evidence="3 9" id="KW-0132">Cell division</keyword>
<dbReference type="InterPro" id="IPR050090">
    <property type="entry name" value="Tyrosine_recombinase_XerCD"/>
</dbReference>
<feature type="active site" evidence="9">
    <location>
        <position position="274"/>
    </location>
</feature>
<evidence type="ECO:0000256" key="3">
    <source>
        <dbReference type="ARBA" id="ARBA00022618"/>
    </source>
</evidence>
<keyword evidence="5 9" id="KW-0229">DNA integration</keyword>
<comment type="caution">
    <text evidence="12">The sequence shown here is derived from an EMBL/GenBank/DDBJ whole genome shotgun (WGS) entry which is preliminary data.</text>
</comment>
<comment type="subunit">
    <text evidence="9">Forms a cyclic heterotetrameric complex composed of two molecules of XerC and two molecules of XerD.</text>
</comment>
<evidence type="ECO:0000256" key="6">
    <source>
        <dbReference type="ARBA" id="ARBA00023125"/>
    </source>
</evidence>
<dbReference type="InterPro" id="IPR044068">
    <property type="entry name" value="CB"/>
</dbReference>
<keyword evidence="7 9" id="KW-0233">DNA recombination</keyword>
<comment type="function">
    <text evidence="9">Site-specific tyrosine recombinase, which acts by catalyzing the cutting and rejoining of the recombining DNA molecules. The XerC-XerD complex is essential to convert dimers of the bacterial chromosome into monomers to permit their segregation at cell division. It also contributes to the segregational stability of plasmids.</text>
</comment>
<feature type="domain" description="Core-binding (CB)" evidence="11">
    <location>
        <begin position="28"/>
        <end position="114"/>
    </location>
</feature>
<proteinExistence type="inferred from homology"/>
<evidence type="ECO:0000313" key="13">
    <source>
        <dbReference type="Proteomes" id="UP001501326"/>
    </source>
</evidence>
<keyword evidence="4 9" id="KW-0159">Chromosome partition</keyword>
<dbReference type="Pfam" id="PF02899">
    <property type="entry name" value="Phage_int_SAM_1"/>
    <property type="match status" value="1"/>
</dbReference>
<evidence type="ECO:0000256" key="4">
    <source>
        <dbReference type="ARBA" id="ARBA00022829"/>
    </source>
</evidence>
<dbReference type="EMBL" id="BAAARN010000001">
    <property type="protein sequence ID" value="GAA2732796.1"/>
    <property type="molecule type" value="Genomic_DNA"/>
</dbReference>
<dbReference type="InterPro" id="IPR011010">
    <property type="entry name" value="DNA_brk_join_enz"/>
</dbReference>
<dbReference type="SUPFAM" id="SSF56349">
    <property type="entry name" value="DNA breaking-rejoining enzymes"/>
    <property type="match status" value="1"/>
</dbReference>
<feature type="active site" evidence="9">
    <location>
        <position position="277"/>
    </location>
</feature>
<sequence>MRGPGLCDGGGVDPTAGVEQPHGITLPVGWNEVLFAFERHLRSERGRSEHTVRAYLGDVRSLVGFLATTGVDDLAGVTLRDLRAWLAALAQDGAAKATIARRSAAARTFLGWATRTGRIDLDPSLRLAAPKRGGHLPEVLRQSDASALLDVAAVASDDQDALHLRDRAALELLYASGIRVGELTALDIDDLDLDRGVVRVMGKGGKERTVPFGIPAREAVQAWLQLGRPQVVGADSGPALFLGRRGRRADARQIRSSLHSLLAHVPDAPDIGPHGLRHSAATHLLEGGADLRLVQELLGHASLATTQIYTHVSVDRLKQSYRQAHPRA</sequence>
<dbReference type="NCBIfam" id="NF001399">
    <property type="entry name" value="PRK00283.1"/>
    <property type="match status" value="1"/>
</dbReference>
<name>A0ABN3UJ64_9MICO</name>
<dbReference type="Gene3D" id="1.10.443.10">
    <property type="entry name" value="Intergrase catalytic core"/>
    <property type="match status" value="1"/>
</dbReference>
<feature type="active site" evidence="9">
    <location>
        <position position="179"/>
    </location>
</feature>
<gene>
    <name evidence="9" type="primary">xerC</name>
    <name evidence="12" type="ORF">GCM10009867_09480</name>
</gene>
<evidence type="ECO:0000256" key="5">
    <source>
        <dbReference type="ARBA" id="ARBA00022908"/>
    </source>
</evidence>
<evidence type="ECO:0000256" key="9">
    <source>
        <dbReference type="HAMAP-Rule" id="MF_01808"/>
    </source>
</evidence>
<dbReference type="InterPro" id="IPR013762">
    <property type="entry name" value="Integrase-like_cat_sf"/>
</dbReference>
<accession>A0ABN3UJ64</accession>
<dbReference type="PROSITE" id="PS51900">
    <property type="entry name" value="CB"/>
    <property type="match status" value="1"/>
</dbReference>
<feature type="active site" evidence="9">
    <location>
        <position position="300"/>
    </location>
</feature>
<evidence type="ECO:0000256" key="1">
    <source>
        <dbReference type="ARBA" id="ARBA00004496"/>
    </source>
</evidence>
<protein>
    <recommendedName>
        <fullName evidence="9">Tyrosine recombinase XerC</fullName>
    </recommendedName>
</protein>
<evidence type="ECO:0000256" key="7">
    <source>
        <dbReference type="ARBA" id="ARBA00023172"/>
    </source>
</evidence>
<evidence type="ECO:0000256" key="2">
    <source>
        <dbReference type="ARBA" id="ARBA00022490"/>
    </source>
</evidence>
<keyword evidence="6 9" id="KW-0238">DNA-binding</keyword>
<dbReference type="InterPro" id="IPR002104">
    <property type="entry name" value="Integrase_catalytic"/>
</dbReference>
<evidence type="ECO:0000259" key="11">
    <source>
        <dbReference type="PROSITE" id="PS51900"/>
    </source>
</evidence>
<dbReference type="Pfam" id="PF00589">
    <property type="entry name" value="Phage_integrase"/>
    <property type="match status" value="1"/>
</dbReference>
<dbReference type="PANTHER" id="PTHR30349:SF77">
    <property type="entry name" value="TYROSINE RECOMBINASE XERC"/>
    <property type="match status" value="1"/>
</dbReference>
<organism evidence="12 13">
    <name type="scientific">Pedococcus aerophilus</name>
    <dbReference type="NCBI Taxonomy" id="436356"/>
    <lineage>
        <taxon>Bacteria</taxon>
        <taxon>Bacillati</taxon>
        <taxon>Actinomycetota</taxon>
        <taxon>Actinomycetes</taxon>
        <taxon>Micrococcales</taxon>
        <taxon>Intrasporangiaceae</taxon>
        <taxon>Pedococcus</taxon>
    </lineage>
</organism>
<feature type="domain" description="Tyr recombinase" evidence="10">
    <location>
        <begin position="135"/>
        <end position="322"/>
    </location>
</feature>
<keyword evidence="13" id="KW-1185">Reference proteome</keyword>
<comment type="similarity">
    <text evidence="9">Belongs to the 'phage' integrase family. XerC subfamily.</text>
</comment>
<dbReference type="PANTHER" id="PTHR30349">
    <property type="entry name" value="PHAGE INTEGRASE-RELATED"/>
    <property type="match status" value="1"/>
</dbReference>